<dbReference type="RefSeq" id="WP_100858906.1">
    <property type="nucleotide sequence ID" value="NZ_PGCP01000005.1"/>
</dbReference>
<feature type="domain" description="Major facilitator superfamily (MFS) profile" evidence="6">
    <location>
        <begin position="205"/>
        <end position="384"/>
    </location>
</feature>
<keyword evidence="2 5" id="KW-0812">Transmembrane</keyword>
<gene>
    <name evidence="7" type="ORF">CUC44_05080</name>
</gene>
<accession>A0A2M8HBX3</accession>
<comment type="caution">
    <text evidence="7">The sequence shown here is derived from an EMBL/GenBank/DDBJ whole genome shotgun (WGS) entry which is preliminary data.</text>
</comment>
<evidence type="ECO:0000313" key="7">
    <source>
        <dbReference type="EMBL" id="PJC94077.1"/>
    </source>
</evidence>
<feature type="transmembrane region" description="Helical" evidence="5">
    <location>
        <begin position="296"/>
        <end position="315"/>
    </location>
</feature>
<feature type="transmembrane region" description="Helical" evidence="5">
    <location>
        <begin position="103"/>
        <end position="121"/>
    </location>
</feature>
<reference evidence="7 8" key="1">
    <citation type="submission" date="2017-11" db="EMBL/GenBank/DDBJ databases">
        <title>Draft genome sequence of environmental isolate Aeromonas lusitania sp. nov. MDC 2473.</title>
        <authorList>
            <person name="Colston S.M."/>
            <person name="Navarro A."/>
            <person name="Martinez-Murcia A.J."/>
            <person name="Graf J."/>
        </authorList>
    </citation>
    <scope>NUCLEOTIDE SEQUENCE [LARGE SCALE GENOMIC DNA]</scope>
    <source>
        <strain evidence="7 8">MDC 2473</strain>
    </source>
</reference>
<dbReference type="Proteomes" id="UP000232060">
    <property type="component" value="Unassembled WGS sequence"/>
</dbReference>
<protein>
    <submittedName>
        <fullName evidence="7">MFS transporter</fullName>
    </submittedName>
</protein>
<dbReference type="OrthoDB" id="9810941at2"/>
<dbReference type="InterPro" id="IPR020846">
    <property type="entry name" value="MFS_dom"/>
</dbReference>
<dbReference type="GO" id="GO:0022857">
    <property type="term" value="F:transmembrane transporter activity"/>
    <property type="evidence" value="ECO:0007669"/>
    <property type="project" value="InterPro"/>
</dbReference>
<dbReference type="CDD" id="cd17393">
    <property type="entry name" value="MFS_MosC_like"/>
    <property type="match status" value="1"/>
</dbReference>
<keyword evidence="8" id="KW-1185">Reference proteome</keyword>
<proteinExistence type="predicted"/>
<name>A0A2M8HBX3_9GAMM</name>
<dbReference type="Pfam" id="PF07690">
    <property type="entry name" value="MFS_1"/>
    <property type="match status" value="1"/>
</dbReference>
<keyword evidence="4 5" id="KW-0472">Membrane</keyword>
<evidence type="ECO:0000256" key="1">
    <source>
        <dbReference type="ARBA" id="ARBA00004141"/>
    </source>
</evidence>
<sequence>MLSALAMKLPHIDRLATRATFFCSGFATAAWASSIPFIKLNVQLSDGAMGLMLLCLGCGALIGMPVSGICTSRFGCKKVLIGAVSAIALLLPLLVLATSPSALAITLVLYGISIGTTGCTMNTQAIAVEKEANKPLMSGFHGFYSLGGMMGAFVLTLLLTAGITPLAATGITSSLIMALLILSTPGYSTQVVSHSGPYFAMPRGSVFIIGIVCFVFFLAEGTVLDWSGIFLNEYRAIPASAAGMGIVCFSIAMTLGRLLGDAVVTRLGARAVVTLGSLIAISGFLISLSLPHWQTVLLGYALIGVGCSNIVPIMFSAAGKQNVMPGPLAITAVSSLGYIGVLSGPAIVGFGAELAGLPAALYGVVLLVALALLLSKRVRLAPAA</sequence>
<comment type="subcellular location">
    <subcellularLocation>
        <location evidence="1">Membrane</location>
        <topology evidence="1">Multi-pass membrane protein</topology>
    </subcellularLocation>
</comment>
<feature type="transmembrane region" description="Helical" evidence="5">
    <location>
        <begin position="79"/>
        <end position="97"/>
    </location>
</feature>
<feature type="transmembrane region" description="Helical" evidence="5">
    <location>
        <begin position="200"/>
        <end position="219"/>
    </location>
</feature>
<evidence type="ECO:0000259" key="6">
    <source>
        <dbReference type="PROSITE" id="PS50850"/>
    </source>
</evidence>
<keyword evidence="3 5" id="KW-1133">Transmembrane helix</keyword>
<evidence type="ECO:0000256" key="4">
    <source>
        <dbReference type="ARBA" id="ARBA00023136"/>
    </source>
</evidence>
<feature type="transmembrane region" description="Helical" evidence="5">
    <location>
        <begin position="239"/>
        <end position="259"/>
    </location>
</feature>
<feature type="transmembrane region" description="Helical" evidence="5">
    <location>
        <begin position="271"/>
        <end position="290"/>
    </location>
</feature>
<evidence type="ECO:0000256" key="3">
    <source>
        <dbReference type="ARBA" id="ARBA00022989"/>
    </source>
</evidence>
<dbReference type="PANTHER" id="PTHR23514">
    <property type="entry name" value="BYPASS OF STOP CODON PROTEIN 6"/>
    <property type="match status" value="1"/>
</dbReference>
<dbReference type="InterPro" id="IPR011701">
    <property type="entry name" value="MFS"/>
</dbReference>
<feature type="transmembrane region" description="Helical" evidence="5">
    <location>
        <begin position="327"/>
        <end position="348"/>
    </location>
</feature>
<dbReference type="InterPro" id="IPR051788">
    <property type="entry name" value="MFS_Transporter"/>
</dbReference>
<evidence type="ECO:0000256" key="2">
    <source>
        <dbReference type="ARBA" id="ARBA00022692"/>
    </source>
</evidence>
<dbReference type="SUPFAM" id="SSF103473">
    <property type="entry name" value="MFS general substrate transporter"/>
    <property type="match status" value="1"/>
</dbReference>
<dbReference type="PANTHER" id="PTHR23514:SF13">
    <property type="entry name" value="INNER MEMBRANE PROTEIN YBJJ"/>
    <property type="match status" value="1"/>
</dbReference>
<feature type="transmembrane region" description="Helical" evidence="5">
    <location>
        <begin position="167"/>
        <end position="188"/>
    </location>
</feature>
<feature type="transmembrane region" description="Helical" evidence="5">
    <location>
        <begin position="48"/>
        <end position="67"/>
    </location>
</feature>
<evidence type="ECO:0000256" key="5">
    <source>
        <dbReference type="SAM" id="Phobius"/>
    </source>
</evidence>
<evidence type="ECO:0000313" key="8">
    <source>
        <dbReference type="Proteomes" id="UP000232060"/>
    </source>
</evidence>
<organism evidence="7 8">
    <name type="scientific">Aeromonas lusitana</name>
    <dbReference type="NCBI Taxonomy" id="931529"/>
    <lineage>
        <taxon>Bacteria</taxon>
        <taxon>Pseudomonadati</taxon>
        <taxon>Pseudomonadota</taxon>
        <taxon>Gammaproteobacteria</taxon>
        <taxon>Aeromonadales</taxon>
        <taxon>Aeromonadaceae</taxon>
        <taxon>Aeromonas</taxon>
    </lineage>
</organism>
<dbReference type="EMBL" id="PGCP01000005">
    <property type="protein sequence ID" value="PJC94077.1"/>
    <property type="molecule type" value="Genomic_DNA"/>
</dbReference>
<feature type="transmembrane region" description="Helical" evidence="5">
    <location>
        <begin position="354"/>
        <end position="374"/>
    </location>
</feature>
<dbReference type="AlphaFoldDB" id="A0A2M8HBX3"/>
<dbReference type="PROSITE" id="PS50850">
    <property type="entry name" value="MFS"/>
    <property type="match status" value="1"/>
</dbReference>
<dbReference type="Gene3D" id="1.20.1250.20">
    <property type="entry name" value="MFS general substrate transporter like domains"/>
    <property type="match status" value="2"/>
</dbReference>
<feature type="transmembrane region" description="Helical" evidence="5">
    <location>
        <begin position="142"/>
        <end position="161"/>
    </location>
</feature>
<dbReference type="InterPro" id="IPR036259">
    <property type="entry name" value="MFS_trans_sf"/>
</dbReference>
<dbReference type="GO" id="GO:0016020">
    <property type="term" value="C:membrane"/>
    <property type="evidence" value="ECO:0007669"/>
    <property type="project" value="UniProtKB-SubCell"/>
</dbReference>